<proteinExistence type="predicted"/>
<sequence>MNLGFLDGEVEGDALTVIRKILSKYEDISEI</sequence>
<dbReference type="EMBL" id="JABFAF010000001">
    <property type="protein sequence ID" value="MBA0847946.1"/>
    <property type="molecule type" value="Genomic_DNA"/>
</dbReference>
<name>A0A7J9KNM1_GOSSC</name>
<evidence type="ECO:0000313" key="2">
    <source>
        <dbReference type="Proteomes" id="UP000593576"/>
    </source>
</evidence>
<protein>
    <submittedName>
        <fullName evidence="1">Uncharacterized protein</fullName>
    </submittedName>
</protein>
<comment type="caution">
    <text evidence="1">The sequence shown here is derived from an EMBL/GenBank/DDBJ whole genome shotgun (WGS) entry which is preliminary data.</text>
</comment>
<dbReference type="OrthoDB" id="1002400at2759"/>
<accession>A0A7J9KNM1</accession>
<reference evidence="1 2" key="1">
    <citation type="journal article" date="2019" name="Genome Biol. Evol.">
        <title>Insights into the evolution of the New World diploid cottons (Gossypium, subgenus Houzingenia) based on genome sequencing.</title>
        <authorList>
            <person name="Grover C.E."/>
            <person name="Arick M.A. 2nd"/>
            <person name="Thrash A."/>
            <person name="Conover J.L."/>
            <person name="Sanders W.S."/>
            <person name="Peterson D.G."/>
            <person name="Frelichowski J.E."/>
            <person name="Scheffler J.A."/>
            <person name="Scheffler B.E."/>
            <person name="Wendel J.F."/>
        </authorList>
    </citation>
    <scope>NUCLEOTIDE SEQUENCE [LARGE SCALE GENOMIC DNA]</scope>
    <source>
        <strain evidence="1">1</strain>
        <tissue evidence="1">Leaf</tissue>
    </source>
</reference>
<dbReference type="Proteomes" id="UP000593576">
    <property type="component" value="Unassembled WGS sequence"/>
</dbReference>
<dbReference type="AlphaFoldDB" id="A0A7J9KNM1"/>
<organism evidence="1 2">
    <name type="scientific">Gossypium schwendimanii</name>
    <name type="common">Cotton</name>
    <dbReference type="NCBI Taxonomy" id="34291"/>
    <lineage>
        <taxon>Eukaryota</taxon>
        <taxon>Viridiplantae</taxon>
        <taxon>Streptophyta</taxon>
        <taxon>Embryophyta</taxon>
        <taxon>Tracheophyta</taxon>
        <taxon>Spermatophyta</taxon>
        <taxon>Magnoliopsida</taxon>
        <taxon>eudicotyledons</taxon>
        <taxon>Gunneridae</taxon>
        <taxon>Pentapetalae</taxon>
        <taxon>rosids</taxon>
        <taxon>malvids</taxon>
        <taxon>Malvales</taxon>
        <taxon>Malvaceae</taxon>
        <taxon>Malvoideae</taxon>
        <taxon>Gossypium</taxon>
    </lineage>
</organism>
<evidence type="ECO:0000313" key="1">
    <source>
        <dbReference type="EMBL" id="MBA0847946.1"/>
    </source>
</evidence>
<keyword evidence="2" id="KW-1185">Reference proteome</keyword>
<gene>
    <name evidence="1" type="ORF">Goshw_025926</name>
</gene>